<dbReference type="Proteomes" id="UP000265366">
    <property type="component" value="Unassembled WGS sequence"/>
</dbReference>
<keyword evidence="1" id="KW-0732">Signal</keyword>
<feature type="chain" id="PRO_5017313807" evidence="1">
    <location>
        <begin position="27"/>
        <end position="214"/>
    </location>
</feature>
<dbReference type="EMBL" id="QXFM01000140">
    <property type="protein sequence ID" value="RIV80852.1"/>
    <property type="molecule type" value="Genomic_DNA"/>
</dbReference>
<feature type="signal peptide" evidence="1">
    <location>
        <begin position="1"/>
        <end position="26"/>
    </location>
</feature>
<gene>
    <name evidence="3" type="ORF">D2V17_18270</name>
</gene>
<evidence type="ECO:0000313" key="3">
    <source>
        <dbReference type="EMBL" id="RIV80852.1"/>
    </source>
</evidence>
<dbReference type="InterPro" id="IPR036761">
    <property type="entry name" value="TTHA0802/YceI-like_sf"/>
</dbReference>
<proteinExistence type="predicted"/>
<dbReference type="Gene3D" id="2.40.128.110">
    <property type="entry name" value="Lipid/polyisoprenoid-binding, YceI-like"/>
    <property type="match status" value="1"/>
</dbReference>
<organism evidence="3 4">
    <name type="scientific">Aurantiacibacter xanthus</name>
    <dbReference type="NCBI Taxonomy" id="1784712"/>
    <lineage>
        <taxon>Bacteria</taxon>
        <taxon>Pseudomonadati</taxon>
        <taxon>Pseudomonadota</taxon>
        <taxon>Alphaproteobacteria</taxon>
        <taxon>Sphingomonadales</taxon>
        <taxon>Erythrobacteraceae</taxon>
        <taxon>Aurantiacibacter</taxon>
    </lineage>
</organism>
<reference evidence="3 4" key="1">
    <citation type="submission" date="2018-08" db="EMBL/GenBank/DDBJ databases">
        <title>Erythrobacter zhengii sp.nov., a bacterium isolated from deep-sea sediment.</title>
        <authorList>
            <person name="Fang C."/>
            <person name="Wu Y.-H."/>
            <person name="Sun C."/>
            <person name="Wang H."/>
            <person name="Cheng H."/>
            <person name="Meng F.-X."/>
            <person name="Wang C.-S."/>
            <person name="Xu X.-W."/>
        </authorList>
    </citation>
    <scope>NUCLEOTIDE SEQUENCE [LARGE SCALE GENOMIC DNA]</scope>
    <source>
        <strain evidence="3 4">CCTCC AB 2015396</strain>
    </source>
</reference>
<dbReference type="SUPFAM" id="SSF101874">
    <property type="entry name" value="YceI-like"/>
    <property type="match status" value="1"/>
</dbReference>
<dbReference type="PANTHER" id="PTHR34406:SF1">
    <property type="entry name" value="PROTEIN YCEI"/>
    <property type="match status" value="1"/>
</dbReference>
<name>A0A3A1NYU4_9SPHN</name>
<evidence type="ECO:0000259" key="2">
    <source>
        <dbReference type="SMART" id="SM00867"/>
    </source>
</evidence>
<dbReference type="PANTHER" id="PTHR34406">
    <property type="entry name" value="PROTEIN YCEI"/>
    <property type="match status" value="1"/>
</dbReference>
<evidence type="ECO:0000313" key="4">
    <source>
        <dbReference type="Proteomes" id="UP000265366"/>
    </source>
</evidence>
<accession>A0A3A1NYU4</accession>
<dbReference type="InterPro" id="IPR007372">
    <property type="entry name" value="Lipid/polyisoprenoid-bd_YceI"/>
</dbReference>
<dbReference type="AlphaFoldDB" id="A0A3A1NYU4"/>
<comment type="caution">
    <text evidence="3">The sequence shown here is derived from an EMBL/GenBank/DDBJ whole genome shotgun (WGS) entry which is preliminary data.</text>
</comment>
<keyword evidence="4" id="KW-1185">Reference proteome</keyword>
<dbReference type="OrthoDB" id="9811006at2"/>
<sequence length="214" mass="22126">MRKTILATVAAAGLAAVSLGGLNAQGAPAPGAIDLTAVQAGDYTTDPSHSLVAWEVSHLGFNDYFGIFGDISGTLSIDPANVEAAALDVTIPIASVTVPSEGLKGHLMRPGQDGGAPDFFGPEPEAARFVSTAVHKTGDTTAEIMGELTLNGVTKPVTIQAELSGMGTNAMNQKTTLGFHGTTTIKRSDWNIAWGIPFGISDEVEMKISVAFEK</sequence>
<dbReference type="RefSeq" id="WP_119594589.1">
    <property type="nucleotide sequence ID" value="NZ_QXFM01000140.1"/>
</dbReference>
<dbReference type="SMART" id="SM00867">
    <property type="entry name" value="YceI"/>
    <property type="match status" value="1"/>
</dbReference>
<dbReference type="Pfam" id="PF04264">
    <property type="entry name" value="YceI"/>
    <property type="match status" value="1"/>
</dbReference>
<evidence type="ECO:0000256" key="1">
    <source>
        <dbReference type="SAM" id="SignalP"/>
    </source>
</evidence>
<feature type="domain" description="Lipid/polyisoprenoid-binding YceI-like" evidence="2">
    <location>
        <begin position="42"/>
        <end position="213"/>
    </location>
</feature>
<protein>
    <submittedName>
        <fullName evidence="3">Polyisoprenoid-binding protein</fullName>
    </submittedName>
</protein>